<feature type="non-terminal residue" evidence="6">
    <location>
        <position position="303"/>
    </location>
</feature>
<evidence type="ECO:0000259" key="5">
    <source>
        <dbReference type="PROSITE" id="PS51858"/>
    </source>
</evidence>
<evidence type="ECO:0000313" key="6">
    <source>
        <dbReference type="EMBL" id="CAE7930662.1"/>
    </source>
</evidence>
<dbReference type="Proteomes" id="UP000601435">
    <property type="component" value="Unassembled WGS sequence"/>
</dbReference>
<evidence type="ECO:0000256" key="1">
    <source>
        <dbReference type="ARBA" id="ARBA00008140"/>
    </source>
</evidence>
<dbReference type="OrthoDB" id="412286at2759"/>
<comment type="caution">
    <text evidence="6">The sequence shown here is derived from an EMBL/GenBank/DDBJ whole genome shotgun (WGS) entry which is preliminary data.</text>
</comment>
<comment type="similarity">
    <text evidence="1">Belongs to the DeSI family.</text>
</comment>
<dbReference type="AlphaFoldDB" id="A0A813BXQ1"/>
<proteinExistence type="inferred from homology"/>
<keyword evidence="3" id="KW-0378">Hydrolase</keyword>
<keyword evidence="7" id="KW-1185">Reference proteome</keyword>
<dbReference type="PANTHER" id="PTHR12378:SF80">
    <property type="entry name" value="IP06716P-RELATED"/>
    <property type="match status" value="1"/>
</dbReference>
<dbReference type="Pfam" id="PF05903">
    <property type="entry name" value="Peptidase_C97"/>
    <property type="match status" value="1"/>
</dbReference>
<dbReference type="PROSITE" id="PS51858">
    <property type="entry name" value="PPPDE"/>
    <property type="match status" value="1"/>
</dbReference>
<accession>A0A813BXQ1</accession>
<keyword evidence="2" id="KW-0645">Protease</keyword>
<gene>
    <name evidence="6" type="primary">desi1</name>
    <name evidence="6" type="ORF">SNEC2469_LOCUS32370</name>
</gene>
<evidence type="ECO:0000313" key="7">
    <source>
        <dbReference type="Proteomes" id="UP000601435"/>
    </source>
</evidence>
<dbReference type="GO" id="GO:0006508">
    <property type="term" value="P:proteolysis"/>
    <property type="evidence" value="ECO:0007669"/>
    <property type="project" value="UniProtKB-KW"/>
</dbReference>
<dbReference type="EMBL" id="CAJNJA010081696">
    <property type="protein sequence ID" value="CAE7930662.1"/>
    <property type="molecule type" value="Genomic_DNA"/>
</dbReference>
<feature type="domain" description="PPPDE" evidence="5">
    <location>
        <begin position="42"/>
        <end position="164"/>
    </location>
</feature>
<reference evidence="6" key="1">
    <citation type="submission" date="2021-02" db="EMBL/GenBank/DDBJ databases">
        <authorList>
            <person name="Dougan E. K."/>
            <person name="Rhodes N."/>
            <person name="Thang M."/>
            <person name="Chan C."/>
        </authorList>
    </citation>
    <scope>NUCLEOTIDE SEQUENCE</scope>
</reference>
<dbReference type="PANTHER" id="PTHR12378">
    <property type="entry name" value="DESUMOYLATING ISOPEPTIDASE"/>
    <property type="match status" value="1"/>
</dbReference>
<dbReference type="Gene3D" id="3.90.1720.30">
    <property type="entry name" value="PPPDE domains"/>
    <property type="match status" value="1"/>
</dbReference>
<dbReference type="SMART" id="SM01179">
    <property type="entry name" value="DUF862"/>
    <property type="match status" value="1"/>
</dbReference>
<dbReference type="InterPro" id="IPR008580">
    <property type="entry name" value="PPPDE_dom"/>
</dbReference>
<feature type="region of interest" description="Disordered" evidence="4">
    <location>
        <begin position="1"/>
        <end position="39"/>
    </location>
</feature>
<dbReference type="GO" id="GO:0016579">
    <property type="term" value="P:protein deubiquitination"/>
    <property type="evidence" value="ECO:0007669"/>
    <property type="project" value="TreeGrafter"/>
</dbReference>
<name>A0A813BXQ1_9DINO</name>
<evidence type="ECO:0000256" key="3">
    <source>
        <dbReference type="ARBA" id="ARBA00022801"/>
    </source>
</evidence>
<organism evidence="6 7">
    <name type="scientific">Symbiodinium necroappetens</name>
    <dbReference type="NCBI Taxonomy" id="1628268"/>
    <lineage>
        <taxon>Eukaryota</taxon>
        <taxon>Sar</taxon>
        <taxon>Alveolata</taxon>
        <taxon>Dinophyceae</taxon>
        <taxon>Suessiales</taxon>
        <taxon>Symbiodiniaceae</taxon>
        <taxon>Symbiodinium</taxon>
    </lineage>
</organism>
<dbReference type="GO" id="GO:0101005">
    <property type="term" value="F:deubiquitinase activity"/>
    <property type="evidence" value="ECO:0007669"/>
    <property type="project" value="TreeGrafter"/>
</dbReference>
<evidence type="ECO:0000256" key="2">
    <source>
        <dbReference type="ARBA" id="ARBA00022670"/>
    </source>
</evidence>
<sequence>MHPSDTGAVDPRSGKVTSGCWPSHLSDVRPPDADPAEGEATNQVELATSLLFTIPGLASAYHTSVVVNGEEFFFSDSGIFANMTLTSHQGKPSEKLAMGLSHWTGQQLFRALQEHFRPGTYDLIRKNCNSFSDCALHFLLRKRLPSKYSAMESMGQRTSLDLIHHFTNGAYQPNQAAANFSTETVIQQLDRLDPRTLAAGCTAGTGKNALRIGAPVAVCGLKNAEHLNGLSGGIVGYNSVNGRWEAKLSNGDTKALRAENLRPEGERVYLPGDQCRIHSLQSDAGKILNGRVGEVNRYIHDVS</sequence>
<evidence type="ECO:0000256" key="4">
    <source>
        <dbReference type="SAM" id="MobiDB-lite"/>
    </source>
</evidence>
<protein>
    <submittedName>
        <fullName evidence="6">Desi1 protein</fullName>
    </submittedName>
</protein>
<dbReference type="InterPro" id="IPR042266">
    <property type="entry name" value="PPPDE_sf"/>
</dbReference>